<proteinExistence type="inferred from homology"/>
<dbReference type="RefSeq" id="WP_111316052.1">
    <property type="nucleotide sequence ID" value="NZ_CP063110.1"/>
</dbReference>
<comment type="caution">
    <text evidence="10">The sequence shown here is derived from an EMBL/GenBank/DDBJ whole genome shotgun (WGS) entry which is preliminary data.</text>
</comment>
<dbReference type="GO" id="GO:0004089">
    <property type="term" value="F:carbonate dehydratase activity"/>
    <property type="evidence" value="ECO:0007669"/>
    <property type="project" value="UniProtKB-EC"/>
</dbReference>
<organism evidence="10 11">
    <name type="scientific">Haemophilus parainfluenzae</name>
    <dbReference type="NCBI Taxonomy" id="729"/>
    <lineage>
        <taxon>Bacteria</taxon>
        <taxon>Pseudomonadati</taxon>
        <taxon>Pseudomonadota</taxon>
        <taxon>Gammaproteobacteria</taxon>
        <taxon>Pasteurellales</taxon>
        <taxon>Pasteurellaceae</taxon>
        <taxon>Haemophilus</taxon>
    </lineage>
</organism>
<reference evidence="10 11" key="1">
    <citation type="submission" date="2018-05" db="EMBL/GenBank/DDBJ databases">
        <title>Draft Genome Sequences for a Diverse set of 7 Haemophilus Species.</title>
        <authorList>
            <person name="Nichols M."/>
            <person name="Topaz N."/>
            <person name="Wang X."/>
            <person name="Wang X."/>
            <person name="Boxrud D."/>
        </authorList>
    </citation>
    <scope>NUCLEOTIDE SEQUENCE [LARGE SCALE GENOMIC DNA]</scope>
    <source>
        <strain evidence="10 11">C2008001710</strain>
    </source>
</reference>
<evidence type="ECO:0000256" key="6">
    <source>
        <dbReference type="ARBA" id="ARBA00048348"/>
    </source>
</evidence>
<dbReference type="EMBL" id="QEPW01000026">
    <property type="protein sequence ID" value="RDE88698.1"/>
    <property type="molecule type" value="Genomic_DNA"/>
</dbReference>
<dbReference type="GO" id="GO:0008270">
    <property type="term" value="F:zinc ion binding"/>
    <property type="evidence" value="ECO:0007669"/>
    <property type="project" value="InterPro"/>
</dbReference>
<dbReference type="PANTHER" id="PTHR18952:SF265">
    <property type="entry name" value="CARBONIC ANHYDRASE"/>
    <property type="match status" value="1"/>
</dbReference>
<dbReference type="PROSITE" id="PS51144">
    <property type="entry name" value="ALPHA_CA_2"/>
    <property type="match status" value="1"/>
</dbReference>
<dbReference type="InterPro" id="IPR001148">
    <property type="entry name" value="CA_dom"/>
</dbReference>
<comment type="catalytic activity">
    <reaction evidence="6">
        <text>hydrogencarbonate + H(+) = CO2 + H2O</text>
        <dbReference type="Rhea" id="RHEA:10748"/>
        <dbReference type="ChEBI" id="CHEBI:15377"/>
        <dbReference type="ChEBI" id="CHEBI:15378"/>
        <dbReference type="ChEBI" id="CHEBI:16526"/>
        <dbReference type="ChEBI" id="CHEBI:17544"/>
        <dbReference type="EC" id="4.2.1.1"/>
    </reaction>
</comment>
<comment type="similarity">
    <text evidence="1">Belongs to the alpha-carbonic anhydrase family.</text>
</comment>
<feature type="chain" id="PRO_5016876127" description="carbonic anhydrase" evidence="8">
    <location>
        <begin position="21"/>
        <end position="250"/>
    </location>
</feature>
<dbReference type="AlphaFoldDB" id="A0A369Z2N7"/>
<evidence type="ECO:0000313" key="10">
    <source>
        <dbReference type="EMBL" id="RDE88698.1"/>
    </source>
</evidence>
<dbReference type="InterPro" id="IPR041891">
    <property type="entry name" value="Alpha_CA_prokaryot-like"/>
</dbReference>
<accession>A0A369Z2N7</accession>
<dbReference type="SUPFAM" id="SSF51069">
    <property type="entry name" value="Carbonic anhydrase"/>
    <property type="match status" value="1"/>
</dbReference>
<evidence type="ECO:0000256" key="1">
    <source>
        <dbReference type="ARBA" id="ARBA00010718"/>
    </source>
</evidence>
<dbReference type="EC" id="4.2.1.1" evidence="2"/>
<keyword evidence="3" id="KW-0479">Metal-binding</keyword>
<evidence type="ECO:0000256" key="4">
    <source>
        <dbReference type="ARBA" id="ARBA00022833"/>
    </source>
</evidence>
<keyword evidence="4" id="KW-0862">Zinc</keyword>
<dbReference type="SMART" id="SM01057">
    <property type="entry name" value="Carb_anhydrase"/>
    <property type="match status" value="1"/>
</dbReference>
<sequence length="250" mass="28155">MKTRLLLSSLLIALSATSFAQTHKAHWSYNGKESPEHWGDLLTEYQTCKLGKVQSPVNLEADNGMKVANKPLKMNYFPAEYQVENNGHTVQVSVAQENAPFIMLNNKPFYLKQFHFHTPSEHTFKRQHYPLEIHFVHQSEDKALAVVAVMVNEGDANPALAPVVEKKLTVGQKEKLAQPLDIQALMPKEMARFRLNGSLTTPPCSENVAWTIFKAPIQASKAQIAAIEEMEGKNNRPTQPLNQRDVEVEQ</sequence>
<evidence type="ECO:0000313" key="11">
    <source>
        <dbReference type="Proteomes" id="UP000253910"/>
    </source>
</evidence>
<evidence type="ECO:0000259" key="9">
    <source>
        <dbReference type="PROSITE" id="PS51144"/>
    </source>
</evidence>
<dbReference type="CDD" id="cd03124">
    <property type="entry name" value="alpha_CA_prokaryotic_like"/>
    <property type="match status" value="1"/>
</dbReference>
<protein>
    <recommendedName>
        <fullName evidence="2">carbonic anhydrase</fullName>
        <ecNumber evidence="2">4.2.1.1</ecNumber>
    </recommendedName>
</protein>
<evidence type="ECO:0000256" key="3">
    <source>
        <dbReference type="ARBA" id="ARBA00022723"/>
    </source>
</evidence>
<gene>
    <name evidence="10" type="ORF">DPV87_10000</name>
</gene>
<dbReference type="Proteomes" id="UP000253910">
    <property type="component" value="Unassembled WGS sequence"/>
</dbReference>
<feature type="domain" description="Alpha-carbonic anhydrase" evidence="9">
    <location>
        <begin position="25"/>
        <end position="250"/>
    </location>
</feature>
<evidence type="ECO:0000256" key="2">
    <source>
        <dbReference type="ARBA" id="ARBA00012925"/>
    </source>
</evidence>
<dbReference type="PANTHER" id="PTHR18952">
    <property type="entry name" value="CARBONIC ANHYDRASE"/>
    <property type="match status" value="1"/>
</dbReference>
<dbReference type="InterPro" id="IPR036398">
    <property type="entry name" value="CA_dom_sf"/>
</dbReference>
<dbReference type="Gene3D" id="3.10.200.10">
    <property type="entry name" value="Alpha carbonic anhydrase"/>
    <property type="match status" value="1"/>
</dbReference>
<evidence type="ECO:0000256" key="5">
    <source>
        <dbReference type="ARBA" id="ARBA00023239"/>
    </source>
</evidence>
<dbReference type="Pfam" id="PF00194">
    <property type="entry name" value="Carb_anhydrase"/>
    <property type="match status" value="1"/>
</dbReference>
<evidence type="ECO:0000256" key="8">
    <source>
        <dbReference type="SAM" id="SignalP"/>
    </source>
</evidence>
<evidence type="ECO:0000256" key="7">
    <source>
        <dbReference type="SAM" id="MobiDB-lite"/>
    </source>
</evidence>
<dbReference type="InterPro" id="IPR023561">
    <property type="entry name" value="Carbonic_anhydrase_a-class"/>
</dbReference>
<name>A0A369Z2N7_HAEPA</name>
<keyword evidence="5" id="KW-0456">Lyase</keyword>
<feature type="signal peptide" evidence="8">
    <location>
        <begin position="1"/>
        <end position="20"/>
    </location>
</feature>
<feature type="region of interest" description="Disordered" evidence="7">
    <location>
        <begin position="231"/>
        <end position="250"/>
    </location>
</feature>
<keyword evidence="8" id="KW-0732">Signal</keyword>